<dbReference type="EMBL" id="HBEY01000823">
    <property type="protein sequence ID" value="CAD8597092.1"/>
    <property type="molecule type" value="Transcribed_RNA"/>
</dbReference>
<organism evidence="1">
    <name type="scientific">Coccolithus braarudii</name>
    <dbReference type="NCBI Taxonomy" id="221442"/>
    <lineage>
        <taxon>Eukaryota</taxon>
        <taxon>Haptista</taxon>
        <taxon>Haptophyta</taxon>
        <taxon>Prymnesiophyceae</taxon>
        <taxon>Coccolithales</taxon>
        <taxon>Coccolithaceae</taxon>
        <taxon>Coccolithus</taxon>
    </lineage>
</organism>
<sequence>MQALHLSSIAAGFQAALDAGMGITSHGSLRAAIHAYVDFCRANRSTNHAAFTFDRATAFFTMPAGGEILPPAEGRWIKHVMLQTGFQNEDTLPLTWIVNMLPCCWTRSRRRYDSVRDSETSLLVSTAVIGQTLAGATTSDRLKAAGFIAFLNAAIPSAILFRPILERHMLQII</sequence>
<accession>A0A7S0PWH5</accession>
<evidence type="ECO:0000313" key="1">
    <source>
        <dbReference type="EMBL" id="CAD8597092.1"/>
    </source>
</evidence>
<reference evidence="1" key="1">
    <citation type="submission" date="2021-01" db="EMBL/GenBank/DDBJ databases">
        <authorList>
            <person name="Corre E."/>
            <person name="Pelletier E."/>
            <person name="Niang G."/>
            <person name="Scheremetjew M."/>
            <person name="Finn R."/>
            <person name="Kale V."/>
            <person name="Holt S."/>
            <person name="Cochrane G."/>
            <person name="Meng A."/>
            <person name="Brown T."/>
            <person name="Cohen L."/>
        </authorList>
    </citation>
    <scope>NUCLEOTIDE SEQUENCE</scope>
    <source>
        <strain evidence="1">PLY182g</strain>
    </source>
</reference>
<name>A0A7S0PWH5_9EUKA</name>
<protein>
    <submittedName>
        <fullName evidence="1">Uncharacterized protein</fullName>
    </submittedName>
</protein>
<proteinExistence type="predicted"/>
<gene>
    <name evidence="1" type="ORF">CPEL01642_LOCUS421</name>
</gene>
<dbReference type="AlphaFoldDB" id="A0A7S0PWH5"/>